<dbReference type="Proteomes" id="UP000276133">
    <property type="component" value="Unassembled WGS sequence"/>
</dbReference>
<dbReference type="Gene3D" id="2.40.10.10">
    <property type="entry name" value="Trypsin-like serine proteases"/>
    <property type="match status" value="1"/>
</dbReference>
<evidence type="ECO:0000259" key="5">
    <source>
        <dbReference type="PROSITE" id="PS50240"/>
    </source>
</evidence>
<dbReference type="SMART" id="SM00020">
    <property type="entry name" value="Tryp_SPc"/>
    <property type="match status" value="1"/>
</dbReference>
<dbReference type="InterPro" id="IPR043504">
    <property type="entry name" value="Peptidase_S1_PA_chymotrypsin"/>
</dbReference>
<dbReference type="STRING" id="10195.A0A3M7QPH3"/>
<dbReference type="PANTHER" id="PTHR24250">
    <property type="entry name" value="CHYMOTRYPSIN-RELATED"/>
    <property type="match status" value="1"/>
</dbReference>
<keyword evidence="1" id="KW-1015">Disulfide bond</keyword>
<keyword evidence="2" id="KW-0645">Protease</keyword>
<dbReference type="GO" id="GO:0004252">
    <property type="term" value="F:serine-type endopeptidase activity"/>
    <property type="evidence" value="ECO:0007669"/>
    <property type="project" value="InterPro"/>
</dbReference>
<comment type="caution">
    <text evidence="6">The sequence shown here is derived from an EMBL/GenBank/DDBJ whole genome shotgun (WGS) entry which is preliminary data.</text>
</comment>
<dbReference type="EMBL" id="REGN01005466">
    <property type="protein sequence ID" value="RNA13242.1"/>
    <property type="molecule type" value="Genomic_DNA"/>
</dbReference>
<feature type="transmembrane region" description="Helical" evidence="4">
    <location>
        <begin position="39"/>
        <end position="57"/>
    </location>
</feature>
<keyword evidence="2" id="KW-0378">Hydrolase</keyword>
<feature type="domain" description="Peptidase S1" evidence="5">
    <location>
        <begin position="113"/>
        <end position="362"/>
    </location>
</feature>
<dbReference type="InterPro" id="IPR033116">
    <property type="entry name" value="TRYPSIN_SER"/>
</dbReference>
<dbReference type="PRINTS" id="PR00722">
    <property type="entry name" value="CHYMOTRYPSIN"/>
</dbReference>
<dbReference type="InterPro" id="IPR018114">
    <property type="entry name" value="TRYPSIN_HIS"/>
</dbReference>
<keyword evidence="4" id="KW-1133">Transmembrane helix</keyword>
<evidence type="ECO:0000256" key="3">
    <source>
        <dbReference type="SAM" id="MobiDB-lite"/>
    </source>
</evidence>
<reference evidence="6 7" key="1">
    <citation type="journal article" date="2018" name="Sci. Rep.">
        <title>Genomic signatures of local adaptation to the degree of environmental predictability in rotifers.</title>
        <authorList>
            <person name="Franch-Gras L."/>
            <person name="Hahn C."/>
            <person name="Garcia-Roger E.M."/>
            <person name="Carmona M.J."/>
            <person name="Serra M."/>
            <person name="Gomez A."/>
        </authorList>
    </citation>
    <scope>NUCLEOTIDE SEQUENCE [LARGE SCALE GENOMIC DNA]</scope>
    <source>
        <strain evidence="6">HYR1</strain>
    </source>
</reference>
<dbReference type="Pfam" id="PF00089">
    <property type="entry name" value="Trypsin"/>
    <property type="match status" value="1"/>
</dbReference>
<protein>
    <submittedName>
        <fullName evidence="6">Chymotrypsin-like elastase family member 2A</fullName>
    </submittedName>
</protein>
<name>A0A3M7QPH3_BRAPC</name>
<keyword evidence="7" id="KW-1185">Reference proteome</keyword>
<evidence type="ECO:0000256" key="2">
    <source>
        <dbReference type="RuleBase" id="RU363034"/>
    </source>
</evidence>
<dbReference type="PROSITE" id="PS50240">
    <property type="entry name" value="TRYPSIN_DOM"/>
    <property type="match status" value="1"/>
</dbReference>
<organism evidence="6 7">
    <name type="scientific">Brachionus plicatilis</name>
    <name type="common">Marine rotifer</name>
    <name type="synonym">Brachionus muelleri</name>
    <dbReference type="NCBI Taxonomy" id="10195"/>
    <lineage>
        <taxon>Eukaryota</taxon>
        <taxon>Metazoa</taxon>
        <taxon>Spiralia</taxon>
        <taxon>Gnathifera</taxon>
        <taxon>Rotifera</taxon>
        <taxon>Eurotatoria</taxon>
        <taxon>Monogononta</taxon>
        <taxon>Pseudotrocha</taxon>
        <taxon>Ploima</taxon>
        <taxon>Brachionidae</taxon>
        <taxon>Brachionus</taxon>
    </lineage>
</organism>
<dbReference type="PROSITE" id="PS00134">
    <property type="entry name" value="TRYPSIN_HIS"/>
    <property type="match status" value="1"/>
</dbReference>
<evidence type="ECO:0000313" key="7">
    <source>
        <dbReference type="Proteomes" id="UP000276133"/>
    </source>
</evidence>
<dbReference type="GO" id="GO:0006508">
    <property type="term" value="P:proteolysis"/>
    <property type="evidence" value="ECO:0007669"/>
    <property type="project" value="UniProtKB-KW"/>
</dbReference>
<dbReference type="InterPro" id="IPR001314">
    <property type="entry name" value="Peptidase_S1A"/>
</dbReference>
<feature type="compositionally biased region" description="Basic and acidic residues" evidence="3">
    <location>
        <begin position="1"/>
        <end position="15"/>
    </location>
</feature>
<dbReference type="SUPFAM" id="SSF50494">
    <property type="entry name" value="Trypsin-like serine proteases"/>
    <property type="match status" value="1"/>
</dbReference>
<keyword evidence="4" id="KW-0472">Membrane</keyword>
<dbReference type="CDD" id="cd00190">
    <property type="entry name" value="Tryp_SPc"/>
    <property type="match status" value="1"/>
</dbReference>
<feature type="region of interest" description="Disordered" evidence="3">
    <location>
        <begin position="1"/>
        <end position="21"/>
    </location>
</feature>
<sequence>MTNSKNEKKSDDKQHQILNKNRNRKFKQTRYKAWSTSKILSFSLLQLTFLLFFGFILKNYYGSKLNTDLRFDRTNNKVFIIKYEKKIDSNDKKIRQDSCGNSYYANNLKSLKIINGFEATAHSQPWIISLRSITEPGFLSGHICGGSLITNQHVLTAAHCVTSLKEKSTAILAGIHDLNEINSENIYFAESIQIHENYTGDSGNYIADDLAIIKLSTPIIRTDKIQTICLPENDENVVGQDLIASGWGNIYDGFESQVPDKLQSASLRVINGDPLCDFNGLWDSNGLLCVLEPEEIPNTNVCFGDSGGPLAVKKNGKWTLHGVTSYVLVNTDINGRYKCITGKPSYFVNVSKYLDWINLKISY</sequence>
<dbReference type="AlphaFoldDB" id="A0A3M7QPH3"/>
<dbReference type="FunFam" id="2.40.10.10:FF:000068">
    <property type="entry name" value="transmembrane protease serine 2"/>
    <property type="match status" value="1"/>
</dbReference>
<gene>
    <name evidence="6" type="ORF">BpHYR1_045133</name>
</gene>
<dbReference type="OrthoDB" id="10061449at2759"/>
<keyword evidence="4" id="KW-0812">Transmembrane</keyword>
<proteinExistence type="predicted"/>
<dbReference type="InterPro" id="IPR009003">
    <property type="entry name" value="Peptidase_S1_PA"/>
</dbReference>
<evidence type="ECO:0000256" key="4">
    <source>
        <dbReference type="SAM" id="Phobius"/>
    </source>
</evidence>
<accession>A0A3M7QPH3</accession>
<evidence type="ECO:0000256" key="1">
    <source>
        <dbReference type="ARBA" id="ARBA00023157"/>
    </source>
</evidence>
<dbReference type="InterPro" id="IPR001254">
    <property type="entry name" value="Trypsin_dom"/>
</dbReference>
<evidence type="ECO:0000313" key="6">
    <source>
        <dbReference type="EMBL" id="RNA13242.1"/>
    </source>
</evidence>
<keyword evidence="2" id="KW-0720">Serine protease</keyword>
<dbReference type="PROSITE" id="PS00135">
    <property type="entry name" value="TRYPSIN_SER"/>
    <property type="match status" value="1"/>
</dbReference>